<proteinExistence type="predicted"/>
<reference evidence="2" key="1">
    <citation type="submission" date="2009-09" db="EMBL/GenBank/DDBJ databases">
        <title>The complete chromosome of Sebaldella termitidis ATCC 33386.</title>
        <authorList>
            <consortium name="US DOE Joint Genome Institute (JGI-PGF)"/>
            <person name="Lucas S."/>
            <person name="Copeland A."/>
            <person name="Lapidus A."/>
            <person name="Glavina del Rio T."/>
            <person name="Dalin E."/>
            <person name="Tice H."/>
            <person name="Bruce D."/>
            <person name="Goodwin L."/>
            <person name="Pitluck S."/>
            <person name="Kyrpides N."/>
            <person name="Mavromatis K."/>
            <person name="Ivanova N."/>
            <person name="Mikhailova N."/>
            <person name="Sims D."/>
            <person name="Meincke L."/>
            <person name="Brettin T."/>
            <person name="Detter J.C."/>
            <person name="Han C."/>
            <person name="Larimer F."/>
            <person name="Land M."/>
            <person name="Hauser L."/>
            <person name="Markowitz V."/>
            <person name="Cheng J.F."/>
            <person name="Hugenholtz P."/>
            <person name="Woyke T."/>
            <person name="Wu D."/>
            <person name="Eisen J.A."/>
        </authorList>
    </citation>
    <scope>NUCLEOTIDE SEQUENCE [LARGE SCALE GENOMIC DNA]</scope>
    <source>
        <strain evidence="2">ATCC 33386 / NCTC 11300</strain>
    </source>
</reference>
<protein>
    <submittedName>
        <fullName evidence="1">Uncharacterized protein</fullName>
    </submittedName>
</protein>
<organism evidence="1 2">
    <name type="scientific">Sebaldella termitidis (strain ATCC 33386 / NCTC 11300)</name>
    <dbReference type="NCBI Taxonomy" id="526218"/>
    <lineage>
        <taxon>Bacteria</taxon>
        <taxon>Fusobacteriati</taxon>
        <taxon>Fusobacteriota</taxon>
        <taxon>Fusobacteriia</taxon>
        <taxon>Fusobacteriales</taxon>
        <taxon>Leptotrichiaceae</taxon>
        <taxon>Sebaldella</taxon>
    </lineage>
</organism>
<keyword evidence="2" id="KW-1185">Reference proteome</keyword>
<dbReference type="AlphaFoldDB" id="D1AIC6"/>
<dbReference type="HOGENOM" id="CLU_1015227_0_0_0"/>
<evidence type="ECO:0000313" key="1">
    <source>
        <dbReference type="EMBL" id="ACZ08510.1"/>
    </source>
</evidence>
<reference evidence="1 2" key="2">
    <citation type="journal article" date="2010" name="Stand. Genomic Sci.">
        <title>Complete genome sequence of Sebaldella termitidis type strain (NCTC 11300).</title>
        <authorList>
            <person name="Harmon-Smith M."/>
            <person name="Celia L."/>
            <person name="Chertkov O."/>
            <person name="Lapidus A."/>
            <person name="Copeland A."/>
            <person name="Glavina Del Rio T."/>
            <person name="Nolan M."/>
            <person name="Lucas S."/>
            <person name="Tice H."/>
            <person name="Cheng J.F."/>
            <person name="Han C."/>
            <person name="Detter J.C."/>
            <person name="Bruce D."/>
            <person name="Goodwin L."/>
            <person name="Pitluck S."/>
            <person name="Pati A."/>
            <person name="Liolios K."/>
            <person name="Ivanova N."/>
            <person name="Mavromatis K."/>
            <person name="Mikhailova N."/>
            <person name="Chen A."/>
            <person name="Palaniappan K."/>
            <person name="Land M."/>
            <person name="Hauser L."/>
            <person name="Chang Y.J."/>
            <person name="Jeffries C.D."/>
            <person name="Brettin T."/>
            <person name="Goker M."/>
            <person name="Beck B."/>
            <person name="Bristow J."/>
            <person name="Eisen J.A."/>
            <person name="Markowitz V."/>
            <person name="Hugenholtz P."/>
            <person name="Kyrpides N.C."/>
            <person name="Klenk H.P."/>
            <person name="Chen F."/>
        </authorList>
    </citation>
    <scope>NUCLEOTIDE SEQUENCE [LARGE SCALE GENOMIC DNA]</scope>
    <source>
        <strain evidence="2">ATCC 33386 / NCTC 11300</strain>
    </source>
</reference>
<gene>
    <name evidence="1" type="ordered locus">Sterm_1652</name>
</gene>
<dbReference type="EMBL" id="CP001739">
    <property type="protein sequence ID" value="ACZ08510.1"/>
    <property type="molecule type" value="Genomic_DNA"/>
</dbReference>
<dbReference type="STRING" id="526218.Sterm_1652"/>
<dbReference type="KEGG" id="str:Sterm_1652"/>
<evidence type="ECO:0000313" key="2">
    <source>
        <dbReference type="Proteomes" id="UP000000845"/>
    </source>
</evidence>
<dbReference type="Proteomes" id="UP000000845">
    <property type="component" value="Chromosome"/>
</dbReference>
<name>D1AIC6_SEBTE</name>
<sequence length="274" mass="32728">MVITIKKNNVLMILFATILVFFSFSESIEKEKKIYIKKIEDKLINGDKIDWNNEKIEFYYCGWEDVDSNVYTMQYYSPEISKNKFERLDVADGIHPFFVRKSYGKSKDGRDIIADFELTSDKGIILVRILKTYNEKYVNYDDFELKTTVYSFERMENYKYPDTFIIIEEYENVRTNLVNSEIIDERTPLKPKGIIKEYSKAGNLTAKISRIKPEFQIHQVYLSTGKLYKIETFNGVHEKLKTFWKETNLISSERIEAEKIEKYEKDYIYFLKNR</sequence>
<accession>D1AIC6</accession>